<dbReference type="Pfam" id="PF01457">
    <property type="entry name" value="Peptidase_M8"/>
    <property type="match status" value="1"/>
</dbReference>
<dbReference type="OMA" id="TEMIQDK"/>
<comment type="cofactor">
    <cofactor evidence="8">
        <name>Zn(2+)</name>
        <dbReference type="ChEBI" id="CHEBI:29105"/>
    </cofactor>
    <text evidence="8">Binds 1 zinc ion per subunit.</text>
</comment>
<keyword evidence="10" id="KW-0732">Signal</keyword>
<evidence type="ECO:0000313" key="13">
    <source>
        <dbReference type="Proteomes" id="UP000688137"/>
    </source>
</evidence>
<evidence type="ECO:0000256" key="9">
    <source>
        <dbReference type="PROSITE-ProRule" id="PRU00076"/>
    </source>
</evidence>
<sequence>MKILILILIWMIDCQGSDYSFIQIMDYNQEFDPIRIKVYTKKLDKDNPNHKLFKKLIKSASHFTEDTYKVKRSKNNIVLNVKQCHHIKVPKQHRKKGIKNADFILYVTETDIAESWIAKSSPCLYDQNYRPVAGQIILNNYHFQKNLNELDKYERLGTIVHEFTHTLGFHRRIIDHFNMTEMIQDKLYLKSPGIIEYAKQYFNCSSLQYLPLEDDGGPTAQFSHFEKMTFNQEIMTGTASRDTVYSKFTMLVLQDTGIYQANLNKAGRYEWGMNQGCLAAQGGCDSPTICKLAKNERFCSYNYQHIQFCKPSQKLAECGLVTALKDCNKKRCFNYQDSSTLLHKAKCFKSKCTSLGIRVKYKGQVQYCQSDFATISFNDQIIQCPVFKDFCNDYSLCNNRGKLIDGKCKCDLGFKGKKCKKLL</sequence>
<feature type="chain" id="PRO_5035806386" description="EGF-like domain-containing protein" evidence="10">
    <location>
        <begin position="17"/>
        <end position="423"/>
    </location>
</feature>
<dbReference type="PROSITE" id="PS00022">
    <property type="entry name" value="EGF_1"/>
    <property type="match status" value="1"/>
</dbReference>
<dbReference type="Proteomes" id="UP000688137">
    <property type="component" value="Unassembled WGS sequence"/>
</dbReference>
<keyword evidence="4" id="KW-0378">Hydrolase</keyword>
<protein>
    <recommendedName>
        <fullName evidence="11">EGF-like domain-containing protein</fullName>
    </recommendedName>
</protein>
<reference evidence="12" key="1">
    <citation type="submission" date="2021-01" db="EMBL/GenBank/DDBJ databases">
        <authorList>
            <consortium name="Genoscope - CEA"/>
            <person name="William W."/>
        </authorList>
    </citation>
    <scope>NUCLEOTIDE SEQUENCE</scope>
</reference>
<evidence type="ECO:0000256" key="2">
    <source>
        <dbReference type="ARBA" id="ARBA00022670"/>
    </source>
</evidence>
<dbReference type="PROSITE" id="PS50026">
    <property type="entry name" value="EGF_3"/>
    <property type="match status" value="1"/>
</dbReference>
<organism evidence="12 13">
    <name type="scientific">Paramecium primaurelia</name>
    <dbReference type="NCBI Taxonomy" id="5886"/>
    <lineage>
        <taxon>Eukaryota</taxon>
        <taxon>Sar</taxon>
        <taxon>Alveolata</taxon>
        <taxon>Ciliophora</taxon>
        <taxon>Intramacronucleata</taxon>
        <taxon>Oligohymenophorea</taxon>
        <taxon>Peniculida</taxon>
        <taxon>Parameciidae</taxon>
        <taxon>Paramecium</taxon>
    </lineage>
</organism>
<feature type="disulfide bond" evidence="9">
    <location>
        <begin position="391"/>
        <end position="408"/>
    </location>
</feature>
<dbReference type="Pfam" id="PF23106">
    <property type="entry name" value="EGF_Teneurin"/>
    <property type="match status" value="1"/>
</dbReference>
<feature type="signal peptide" evidence="10">
    <location>
        <begin position="1"/>
        <end position="16"/>
    </location>
</feature>
<feature type="active site" evidence="7">
    <location>
        <position position="162"/>
    </location>
</feature>
<evidence type="ECO:0000256" key="7">
    <source>
        <dbReference type="PIRSR" id="PIRSR601577-1"/>
    </source>
</evidence>
<keyword evidence="13" id="KW-1185">Reference proteome</keyword>
<keyword evidence="6 8" id="KW-0482">Metalloprotease</keyword>
<dbReference type="GO" id="GO:0005737">
    <property type="term" value="C:cytoplasm"/>
    <property type="evidence" value="ECO:0007669"/>
    <property type="project" value="TreeGrafter"/>
</dbReference>
<dbReference type="GO" id="GO:0016020">
    <property type="term" value="C:membrane"/>
    <property type="evidence" value="ECO:0007669"/>
    <property type="project" value="InterPro"/>
</dbReference>
<name>A0A8S1N7H3_PARPR</name>
<evidence type="ECO:0000256" key="3">
    <source>
        <dbReference type="ARBA" id="ARBA00022723"/>
    </source>
</evidence>
<evidence type="ECO:0000259" key="11">
    <source>
        <dbReference type="PROSITE" id="PS50026"/>
    </source>
</evidence>
<keyword evidence="2" id="KW-0645">Protease</keyword>
<evidence type="ECO:0000256" key="6">
    <source>
        <dbReference type="ARBA" id="ARBA00023049"/>
    </source>
</evidence>
<evidence type="ECO:0000256" key="5">
    <source>
        <dbReference type="ARBA" id="ARBA00022833"/>
    </source>
</evidence>
<keyword evidence="3 8" id="KW-0479">Metal-binding</keyword>
<keyword evidence="5 8" id="KW-0862">Zinc</keyword>
<dbReference type="InterPro" id="IPR000742">
    <property type="entry name" value="EGF"/>
</dbReference>
<accession>A0A8S1N7H3</accession>
<feature type="disulfide bond" evidence="9">
    <location>
        <begin position="410"/>
        <end position="419"/>
    </location>
</feature>
<dbReference type="PROSITE" id="PS01186">
    <property type="entry name" value="EGF_2"/>
    <property type="match status" value="1"/>
</dbReference>
<comment type="caution">
    <text evidence="12">The sequence shown here is derived from an EMBL/GenBank/DDBJ whole genome shotgun (WGS) entry which is preliminary data.</text>
</comment>
<dbReference type="EMBL" id="CAJJDM010000078">
    <property type="protein sequence ID" value="CAD8085956.1"/>
    <property type="molecule type" value="Genomic_DNA"/>
</dbReference>
<keyword evidence="9" id="KW-0245">EGF-like domain</keyword>
<evidence type="ECO:0000256" key="1">
    <source>
        <dbReference type="ARBA" id="ARBA00005860"/>
    </source>
</evidence>
<dbReference type="GO" id="GO:0046872">
    <property type="term" value="F:metal ion binding"/>
    <property type="evidence" value="ECO:0007669"/>
    <property type="project" value="UniProtKB-KW"/>
</dbReference>
<feature type="binding site" evidence="8">
    <location>
        <position position="224"/>
    </location>
    <ligand>
        <name>Zn(2+)</name>
        <dbReference type="ChEBI" id="CHEBI:29105"/>
        <note>catalytic</note>
    </ligand>
</feature>
<dbReference type="GO" id="GO:0004222">
    <property type="term" value="F:metalloendopeptidase activity"/>
    <property type="evidence" value="ECO:0007669"/>
    <property type="project" value="InterPro"/>
</dbReference>
<evidence type="ECO:0000256" key="8">
    <source>
        <dbReference type="PIRSR" id="PIRSR601577-2"/>
    </source>
</evidence>
<evidence type="ECO:0000313" key="12">
    <source>
        <dbReference type="EMBL" id="CAD8085956.1"/>
    </source>
</evidence>
<keyword evidence="9" id="KW-1015">Disulfide bond</keyword>
<comment type="similarity">
    <text evidence="1">Belongs to the peptidase M8 family.</text>
</comment>
<dbReference type="GO" id="GO:0007155">
    <property type="term" value="P:cell adhesion"/>
    <property type="evidence" value="ECO:0007669"/>
    <property type="project" value="InterPro"/>
</dbReference>
<dbReference type="InterPro" id="IPR001577">
    <property type="entry name" value="Peptidase_M8"/>
</dbReference>
<feature type="binding site" evidence="8">
    <location>
        <position position="161"/>
    </location>
    <ligand>
        <name>Zn(2+)</name>
        <dbReference type="ChEBI" id="CHEBI:29105"/>
        <note>catalytic</note>
    </ligand>
</feature>
<dbReference type="GO" id="GO:0006508">
    <property type="term" value="P:proteolysis"/>
    <property type="evidence" value="ECO:0007669"/>
    <property type="project" value="UniProtKB-KW"/>
</dbReference>
<comment type="caution">
    <text evidence="9">Lacks conserved residue(s) required for the propagation of feature annotation.</text>
</comment>
<dbReference type="FunFam" id="3.90.132.10:FF:000001">
    <property type="entry name" value="leishmanolysin-like peptidase isoform X2"/>
    <property type="match status" value="1"/>
</dbReference>
<dbReference type="PANTHER" id="PTHR10942:SF0">
    <property type="entry name" value="LEISHMANOLYSIN-LIKE PEPTIDASE"/>
    <property type="match status" value="1"/>
</dbReference>
<dbReference type="AlphaFoldDB" id="A0A8S1N7H3"/>
<gene>
    <name evidence="12" type="ORF">PPRIM_AZ9-3.1.T0750155</name>
</gene>
<evidence type="ECO:0000256" key="10">
    <source>
        <dbReference type="SAM" id="SignalP"/>
    </source>
</evidence>
<proteinExistence type="inferred from homology"/>
<feature type="binding site" evidence="8">
    <location>
        <position position="165"/>
    </location>
    <ligand>
        <name>Zn(2+)</name>
        <dbReference type="ChEBI" id="CHEBI:29105"/>
        <note>catalytic</note>
    </ligand>
</feature>
<dbReference type="PANTHER" id="PTHR10942">
    <property type="entry name" value="LEISHMANOLYSIN-LIKE PEPTIDASE"/>
    <property type="match status" value="1"/>
</dbReference>
<evidence type="ECO:0000256" key="4">
    <source>
        <dbReference type="ARBA" id="ARBA00022801"/>
    </source>
</evidence>
<feature type="domain" description="EGF-like" evidence="11">
    <location>
        <begin position="380"/>
        <end position="420"/>
    </location>
</feature>